<comment type="caution">
    <text evidence="4">The sequence shown here is derived from an EMBL/GenBank/DDBJ whole genome shotgun (WGS) entry which is preliminary data.</text>
</comment>
<feature type="compositionally biased region" description="Polar residues" evidence="3">
    <location>
        <begin position="380"/>
        <end position="396"/>
    </location>
</feature>
<keyword evidence="5" id="KW-1185">Reference proteome</keyword>
<dbReference type="GO" id="GO:0012505">
    <property type="term" value="C:endomembrane system"/>
    <property type="evidence" value="ECO:0007669"/>
    <property type="project" value="TreeGrafter"/>
</dbReference>
<sequence>MFASSFSTSLNSQQTSLDVSYQKIPDWLICRRQIPPNWLQLLKAAHAHVADAVNQGVGEDCPKAAEFLQQNKHEMSYLKIKDLVQILTDSPGGSSGISVLGMSFSSSVLRRWRALQRVLEKNNLHIVDMSRWLCRLLHDKIPGLQRSVQAKQKQVQDCDKRKQELQRTAQEARCTYISLCDKYGLPSPSKAVSHAEDSKNKNSSSSSGDKKGGRSSQMSLSEAQESLLASACSEEEIRERILSYVDGKLPKKLDEAENLIQTHGQGMLDLYQSFRLYQKGSSKENEEDQRSKKENMSTSSSSPLYIFYIMTTKGNIPACDLLSMIASSSSSTSDGSSSVSTRDNKEASSISLDDPSMVQVSDDIDYSAFEIEIEAEGEDNNNSPSLDDTSASSPSISREEGKNKMVNEKKDENDKNKQLPSASSSLNKKRTKETLLESRVHRRQLLDDIYELHAFLNQRILESGGAGSEGSAPTSSHSKAKGKSSQGRGQMKTSSDHLSSLPQSLVVSVQQVRRREETRGI</sequence>
<dbReference type="VEuPathDB" id="ToxoDB:CSUI_003329"/>
<feature type="compositionally biased region" description="Polar residues" evidence="3">
    <location>
        <begin position="473"/>
        <end position="497"/>
    </location>
</feature>
<dbReference type="InterPro" id="IPR008491">
    <property type="entry name" value="CDK5RAP3"/>
</dbReference>
<reference evidence="4 5" key="1">
    <citation type="journal article" date="2017" name="Int. J. Parasitol.">
        <title>The genome of the protozoan parasite Cystoisospora suis and a reverse vaccinology approach to identify vaccine candidates.</title>
        <authorList>
            <person name="Palmieri N."/>
            <person name="Shrestha A."/>
            <person name="Ruttkowski B."/>
            <person name="Beck T."/>
            <person name="Vogl C."/>
            <person name="Tomley F."/>
            <person name="Blake D.P."/>
            <person name="Joachim A."/>
        </authorList>
    </citation>
    <scope>NUCLEOTIDE SEQUENCE [LARGE SCALE GENOMIC DNA]</scope>
    <source>
        <strain evidence="4 5">Wien I</strain>
    </source>
</reference>
<dbReference type="Proteomes" id="UP000221165">
    <property type="component" value="Unassembled WGS sequence"/>
</dbReference>
<protein>
    <submittedName>
        <fullName evidence="4">Cdk5 regulatory subunit-associated protein 3</fullName>
    </submittedName>
</protein>
<feature type="compositionally biased region" description="Low complexity" evidence="3">
    <location>
        <begin position="327"/>
        <end position="340"/>
    </location>
</feature>
<feature type="compositionally biased region" description="Basic and acidic residues" evidence="3">
    <location>
        <begin position="397"/>
        <end position="417"/>
    </location>
</feature>
<keyword evidence="2" id="KW-0175">Coiled coil</keyword>
<feature type="region of interest" description="Disordered" evidence="3">
    <location>
        <begin position="464"/>
        <end position="521"/>
    </location>
</feature>
<organism evidence="4 5">
    <name type="scientific">Cystoisospora suis</name>
    <dbReference type="NCBI Taxonomy" id="483139"/>
    <lineage>
        <taxon>Eukaryota</taxon>
        <taxon>Sar</taxon>
        <taxon>Alveolata</taxon>
        <taxon>Apicomplexa</taxon>
        <taxon>Conoidasida</taxon>
        <taxon>Coccidia</taxon>
        <taxon>Eucoccidiorida</taxon>
        <taxon>Eimeriorina</taxon>
        <taxon>Sarcocystidae</taxon>
        <taxon>Cystoisospora</taxon>
    </lineage>
</organism>
<evidence type="ECO:0000256" key="2">
    <source>
        <dbReference type="SAM" id="Coils"/>
    </source>
</evidence>
<dbReference type="OrthoDB" id="340432at2759"/>
<feature type="coiled-coil region" evidence="2">
    <location>
        <begin position="148"/>
        <end position="175"/>
    </location>
</feature>
<feature type="compositionally biased region" description="Low complexity" evidence="3">
    <location>
        <begin position="498"/>
        <end position="511"/>
    </location>
</feature>
<dbReference type="GeneID" id="94426738"/>
<evidence type="ECO:0000256" key="1">
    <source>
        <dbReference type="ARBA" id="ARBA00007478"/>
    </source>
</evidence>
<evidence type="ECO:0000313" key="4">
    <source>
        <dbReference type="EMBL" id="PHJ22817.1"/>
    </source>
</evidence>
<feature type="non-terminal residue" evidence="4">
    <location>
        <position position="521"/>
    </location>
</feature>
<dbReference type="Pfam" id="PF05600">
    <property type="entry name" value="CDK5RAP3"/>
    <property type="match status" value="1"/>
</dbReference>
<evidence type="ECO:0000313" key="5">
    <source>
        <dbReference type="Proteomes" id="UP000221165"/>
    </source>
</evidence>
<feature type="region of interest" description="Disordered" evidence="3">
    <location>
        <begin position="190"/>
        <end position="220"/>
    </location>
</feature>
<accession>A0A2C6L179</accession>
<gene>
    <name evidence="4" type="ORF">CSUI_003329</name>
</gene>
<feature type="region of interest" description="Disordered" evidence="3">
    <location>
        <begin position="375"/>
        <end position="431"/>
    </location>
</feature>
<proteinExistence type="inferred from homology"/>
<dbReference type="EMBL" id="MIGC01001459">
    <property type="protein sequence ID" value="PHJ22817.1"/>
    <property type="molecule type" value="Genomic_DNA"/>
</dbReference>
<dbReference type="GO" id="GO:0007346">
    <property type="term" value="P:regulation of mitotic cell cycle"/>
    <property type="evidence" value="ECO:0007669"/>
    <property type="project" value="TreeGrafter"/>
</dbReference>
<name>A0A2C6L179_9APIC</name>
<dbReference type="RefSeq" id="XP_067924494.1">
    <property type="nucleotide sequence ID" value="XM_068063527.1"/>
</dbReference>
<evidence type="ECO:0000256" key="3">
    <source>
        <dbReference type="SAM" id="MobiDB-lite"/>
    </source>
</evidence>
<comment type="similarity">
    <text evidence="1">Belongs to the CDK5RAP3 family.</text>
</comment>
<dbReference type="AlphaFoldDB" id="A0A2C6L179"/>
<feature type="region of interest" description="Disordered" evidence="3">
    <location>
        <begin position="327"/>
        <end position="357"/>
    </location>
</feature>
<dbReference type="PANTHER" id="PTHR14894">
    <property type="entry name" value="CDK5 REGULATORY SUBUNIT-ASSOCIATED PROTEIN 3"/>
    <property type="match status" value="1"/>
</dbReference>
<dbReference type="PANTHER" id="PTHR14894:SF0">
    <property type="entry name" value="CDK5 REGULATORY SUBUNIT-ASSOCIATED PROTEIN 3"/>
    <property type="match status" value="1"/>
</dbReference>